<feature type="transmembrane region" description="Helical" evidence="7">
    <location>
        <begin position="385"/>
        <end position="408"/>
    </location>
</feature>
<dbReference type="RefSeq" id="WP_079421890.1">
    <property type="nucleotide sequence ID" value="NZ_MZGV01000003.1"/>
</dbReference>
<evidence type="ECO:0000313" key="9">
    <source>
        <dbReference type="EMBL" id="OPJ64564.1"/>
    </source>
</evidence>
<feature type="transmembrane region" description="Helical" evidence="7">
    <location>
        <begin position="261"/>
        <end position="282"/>
    </location>
</feature>
<keyword evidence="4 7" id="KW-0812">Transmembrane</keyword>
<keyword evidence="5 7" id="KW-1133">Transmembrane helix</keyword>
<dbReference type="OrthoDB" id="9775268at2"/>
<dbReference type="STRING" id="1450648.CLORY_04300"/>
<comment type="caution">
    <text evidence="9">The sequence shown here is derived from an EMBL/GenBank/DDBJ whole genome shotgun (WGS) entry which is preliminary data.</text>
</comment>
<comment type="subcellular location">
    <subcellularLocation>
        <location evidence="1">Cell membrane</location>
        <topology evidence="1">Multi-pass membrane protein</topology>
    </subcellularLocation>
</comment>
<feature type="transmembrane region" description="Helical" evidence="7">
    <location>
        <begin position="82"/>
        <end position="105"/>
    </location>
</feature>
<gene>
    <name evidence="9" type="primary">entS_1</name>
    <name evidence="9" type="ORF">CLORY_04300</name>
</gene>
<dbReference type="InterPro" id="IPR020846">
    <property type="entry name" value="MFS_dom"/>
</dbReference>
<feature type="domain" description="Major facilitator superfamily (MFS) profile" evidence="8">
    <location>
        <begin position="16"/>
        <end position="414"/>
    </location>
</feature>
<dbReference type="PANTHER" id="PTHR23513">
    <property type="entry name" value="INTEGRAL MEMBRANE EFFLUX PROTEIN-RELATED"/>
    <property type="match status" value="1"/>
</dbReference>
<dbReference type="Pfam" id="PF07690">
    <property type="entry name" value="MFS_1"/>
    <property type="match status" value="1"/>
</dbReference>
<feature type="transmembrane region" description="Helical" evidence="7">
    <location>
        <begin position="50"/>
        <end position="70"/>
    </location>
</feature>
<evidence type="ECO:0000313" key="10">
    <source>
        <dbReference type="Proteomes" id="UP000190080"/>
    </source>
</evidence>
<feature type="transmembrane region" description="Helical" evidence="7">
    <location>
        <begin position="294"/>
        <end position="311"/>
    </location>
</feature>
<dbReference type="EMBL" id="MZGV01000003">
    <property type="protein sequence ID" value="OPJ64564.1"/>
    <property type="molecule type" value="Genomic_DNA"/>
</dbReference>
<dbReference type="PANTHER" id="PTHR23513:SF6">
    <property type="entry name" value="MAJOR FACILITATOR SUPERFAMILY ASSOCIATED DOMAIN-CONTAINING PROTEIN"/>
    <property type="match status" value="1"/>
</dbReference>
<dbReference type="PROSITE" id="PS50850">
    <property type="entry name" value="MFS"/>
    <property type="match status" value="1"/>
</dbReference>
<feature type="transmembrane region" description="Helical" evidence="7">
    <location>
        <begin position="227"/>
        <end position="249"/>
    </location>
</feature>
<evidence type="ECO:0000259" key="8">
    <source>
        <dbReference type="PROSITE" id="PS50850"/>
    </source>
</evidence>
<dbReference type="InterPro" id="IPR011701">
    <property type="entry name" value="MFS"/>
</dbReference>
<dbReference type="Proteomes" id="UP000190080">
    <property type="component" value="Unassembled WGS sequence"/>
</dbReference>
<accession>A0A1V4IXR7</accession>
<feature type="transmembrane region" description="Helical" evidence="7">
    <location>
        <begin position="323"/>
        <end position="348"/>
    </location>
</feature>
<feature type="transmembrane region" description="Helical" evidence="7">
    <location>
        <begin position="185"/>
        <end position="206"/>
    </location>
</feature>
<evidence type="ECO:0000256" key="6">
    <source>
        <dbReference type="ARBA" id="ARBA00023136"/>
    </source>
</evidence>
<evidence type="ECO:0000256" key="1">
    <source>
        <dbReference type="ARBA" id="ARBA00004651"/>
    </source>
</evidence>
<protein>
    <submittedName>
        <fullName evidence="9">Enterobactin exporter EntS</fullName>
    </submittedName>
</protein>
<dbReference type="InterPro" id="IPR036259">
    <property type="entry name" value="MFS_trans_sf"/>
</dbReference>
<evidence type="ECO:0000256" key="7">
    <source>
        <dbReference type="SAM" id="Phobius"/>
    </source>
</evidence>
<evidence type="ECO:0000256" key="2">
    <source>
        <dbReference type="ARBA" id="ARBA00022448"/>
    </source>
</evidence>
<keyword evidence="3" id="KW-1003">Cell membrane</keyword>
<proteinExistence type="predicted"/>
<dbReference type="GO" id="GO:0005886">
    <property type="term" value="C:plasma membrane"/>
    <property type="evidence" value="ECO:0007669"/>
    <property type="project" value="UniProtKB-SubCell"/>
</dbReference>
<dbReference type="GO" id="GO:0022857">
    <property type="term" value="F:transmembrane transporter activity"/>
    <property type="evidence" value="ECO:0007669"/>
    <property type="project" value="InterPro"/>
</dbReference>
<evidence type="ECO:0000256" key="5">
    <source>
        <dbReference type="ARBA" id="ARBA00022989"/>
    </source>
</evidence>
<feature type="transmembrane region" description="Helical" evidence="7">
    <location>
        <begin position="360"/>
        <end position="379"/>
    </location>
</feature>
<dbReference type="CDD" id="cd06173">
    <property type="entry name" value="MFS_MefA_like"/>
    <property type="match status" value="1"/>
</dbReference>
<dbReference type="AlphaFoldDB" id="A0A1V4IXR7"/>
<dbReference type="Gene3D" id="1.20.1250.20">
    <property type="entry name" value="MFS general substrate transporter like domains"/>
    <property type="match status" value="1"/>
</dbReference>
<organism evidence="9 10">
    <name type="scientific">Clostridium oryzae</name>
    <dbReference type="NCBI Taxonomy" id="1450648"/>
    <lineage>
        <taxon>Bacteria</taxon>
        <taxon>Bacillati</taxon>
        <taxon>Bacillota</taxon>
        <taxon>Clostridia</taxon>
        <taxon>Eubacteriales</taxon>
        <taxon>Clostridiaceae</taxon>
        <taxon>Clostridium</taxon>
    </lineage>
</organism>
<name>A0A1V4IXR7_9CLOT</name>
<evidence type="ECO:0000256" key="3">
    <source>
        <dbReference type="ARBA" id="ARBA00022475"/>
    </source>
</evidence>
<keyword evidence="2" id="KW-0813">Transport</keyword>
<sequence>MNDKKISVKNLGKFRSFMILMVANTISRFGDSIDAIAYSWMVYQLTGSKLLLGSIMAVNAIPNLIFSPISGVISDKFSKKKLILIGLIGRGIMVSITAVMLYLGILRPWHLFILTFINSTFETLTTPAMGSLVPLLVSEEYFLSANAYSKSVYSFAELLGSLAAGTIIALIGVYGTILIDGATFFAAAAIISFTVVKGEVLTKNTGKIEEYFKDIKDGFNFVLKSDIIRIVVITFAIVNFCLSPINVLLPAYTKEILRSGAQILSLMSVAASAGVIVGGMVLGRAGNRFKLSSIISVGFMIFAIAYAMLFLPGNLFKSKVISIAISIFVYFIIGILVVCIEAPVSTLIVKSTPKNMMGRVNSVLSMISCGSLPLGSAFGGVVSQYIAMQILFLLMALLMLITSMYLYFHRGSINEVKGE</sequence>
<evidence type="ECO:0000256" key="4">
    <source>
        <dbReference type="ARBA" id="ARBA00022692"/>
    </source>
</evidence>
<keyword evidence="10" id="KW-1185">Reference proteome</keyword>
<dbReference type="SUPFAM" id="SSF103473">
    <property type="entry name" value="MFS general substrate transporter"/>
    <property type="match status" value="1"/>
</dbReference>
<keyword evidence="6 7" id="KW-0472">Membrane</keyword>
<feature type="transmembrane region" description="Helical" evidence="7">
    <location>
        <begin position="158"/>
        <end position="179"/>
    </location>
</feature>
<reference evidence="9 10" key="1">
    <citation type="submission" date="2017-03" db="EMBL/GenBank/DDBJ databases">
        <title>Genome sequence of Clostridium oryzae DSM 28571.</title>
        <authorList>
            <person name="Poehlein A."/>
            <person name="Daniel R."/>
        </authorList>
    </citation>
    <scope>NUCLEOTIDE SEQUENCE [LARGE SCALE GENOMIC DNA]</scope>
    <source>
        <strain evidence="9 10">DSM 28571</strain>
    </source>
</reference>